<dbReference type="RefSeq" id="WP_109836146.1">
    <property type="nucleotide sequence ID" value="NZ_QGKM01000005.1"/>
</dbReference>
<keyword evidence="3" id="KW-1185">Reference proteome</keyword>
<feature type="coiled-coil region" evidence="1">
    <location>
        <begin position="35"/>
        <end position="76"/>
    </location>
</feature>
<dbReference type="Proteomes" id="UP000245539">
    <property type="component" value="Unassembled WGS sequence"/>
</dbReference>
<keyword evidence="1" id="KW-0175">Coiled coil</keyword>
<accession>A0A317CNG4</accession>
<dbReference type="OrthoDB" id="6120894at2"/>
<dbReference type="EMBL" id="QGKM01000005">
    <property type="protein sequence ID" value="PWR00089.1"/>
    <property type="molecule type" value="Genomic_DNA"/>
</dbReference>
<evidence type="ECO:0000256" key="1">
    <source>
        <dbReference type="SAM" id="Coils"/>
    </source>
</evidence>
<dbReference type="NCBIfam" id="TIGR02449">
    <property type="entry name" value="TIGR02449 family protein"/>
    <property type="match status" value="1"/>
</dbReference>
<protein>
    <submittedName>
        <fullName evidence="2">TIGR02449 family protein</fullName>
    </submittedName>
</protein>
<reference evidence="2 3" key="1">
    <citation type="submission" date="2018-05" db="EMBL/GenBank/DDBJ databases">
        <title>Leucothrix arctica sp. nov., isolated from Arctic seawater.</title>
        <authorList>
            <person name="Choi A."/>
            <person name="Baek K."/>
        </authorList>
    </citation>
    <scope>NUCLEOTIDE SEQUENCE [LARGE SCALE GENOMIC DNA]</scope>
    <source>
        <strain evidence="2 3">JCM 18388</strain>
    </source>
</reference>
<name>A0A317CNG4_9GAMM</name>
<evidence type="ECO:0000313" key="2">
    <source>
        <dbReference type="EMBL" id="PWR00089.1"/>
    </source>
</evidence>
<comment type="caution">
    <text evidence="2">The sequence shown here is derived from an EMBL/GenBank/DDBJ whole genome shotgun (WGS) entry which is preliminary data.</text>
</comment>
<dbReference type="AlphaFoldDB" id="A0A317CNG4"/>
<sequence length="76" mass="8785">MDTNNTDSRLKEQVLELETTLSQLIAVSERLFDENQSLKAKESQLIKERAELHAKNDKIRTQVEAMIQRLKAMENA</sequence>
<proteinExistence type="predicted"/>
<evidence type="ECO:0000313" key="3">
    <source>
        <dbReference type="Proteomes" id="UP000245539"/>
    </source>
</evidence>
<dbReference type="InterPro" id="IPR012662">
    <property type="entry name" value="CHP02449"/>
</dbReference>
<organism evidence="2 3">
    <name type="scientific">Leucothrix pacifica</name>
    <dbReference type="NCBI Taxonomy" id="1247513"/>
    <lineage>
        <taxon>Bacteria</taxon>
        <taxon>Pseudomonadati</taxon>
        <taxon>Pseudomonadota</taxon>
        <taxon>Gammaproteobacteria</taxon>
        <taxon>Thiotrichales</taxon>
        <taxon>Thiotrichaceae</taxon>
        <taxon>Leucothrix</taxon>
    </lineage>
</organism>
<gene>
    <name evidence="2" type="ORF">DKW60_02825</name>
</gene>